<dbReference type="InterPro" id="IPR025349">
    <property type="entry name" value="DUF4253"/>
</dbReference>
<dbReference type="RefSeq" id="WP_005527186.1">
    <property type="nucleotide sequence ID" value="NZ_CAUOYC010000001.1"/>
</dbReference>
<dbReference type="GeneID" id="84575256"/>
<sequence>MDFQPWPNKIVPVCPNPHSLSELTSLLTEWRFEYDILVTNLTDNSYQVAATVDPHPNIAGLWGHLIATFPELGFWPVHTDGSLDELFDPDPDRIGTAEEFFAENTMPLFENHWEQGWEAPDFPELTPEQLQSFADFHTRTIRTEPTINTEKSHIVDDENLDTTQLLITPVPRPADVPATIGWPGAINYDYSGAGVSTVLCSWEDRFGALLTSLNFAEMDLSISDVKQLAVLTHDELVNLTLEHYVFCPDSLDQGTLKFPRYLDAISGSPLWPFWSGGTSIEGHGVFYYHAQSH</sequence>
<dbReference type="Pfam" id="PF14062">
    <property type="entry name" value="DUF4253"/>
    <property type="match status" value="1"/>
</dbReference>
<proteinExistence type="predicted"/>
<dbReference type="AlphaFoldDB" id="A0A448TFR3"/>
<organism evidence="2 3">
    <name type="scientific">Corynebacterium matruchotii</name>
    <dbReference type="NCBI Taxonomy" id="43768"/>
    <lineage>
        <taxon>Bacteria</taxon>
        <taxon>Bacillati</taxon>
        <taxon>Actinomycetota</taxon>
        <taxon>Actinomycetes</taxon>
        <taxon>Mycobacteriales</taxon>
        <taxon>Corynebacteriaceae</taxon>
        <taxon>Corynebacterium</taxon>
    </lineage>
</organism>
<gene>
    <name evidence="2" type="ORF">NCTC10254_02166</name>
</gene>
<evidence type="ECO:0000259" key="1">
    <source>
        <dbReference type="Pfam" id="PF14062"/>
    </source>
</evidence>
<feature type="domain" description="DUF4253" evidence="1">
    <location>
        <begin position="165"/>
        <end position="274"/>
    </location>
</feature>
<protein>
    <recommendedName>
        <fullName evidence="1">DUF4253 domain-containing protein</fullName>
    </recommendedName>
</protein>
<dbReference type="Proteomes" id="UP000249886">
    <property type="component" value="Unassembled WGS sequence"/>
</dbReference>
<evidence type="ECO:0000313" key="3">
    <source>
        <dbReference type="Proteomes" id="UP000249886"/>
    </source>
</evidence>
<comment type="caution">
    <text evidence="2">The sequence shown here is derived from an EMBL/GenBank/DDBJ whole genome shotgun (WGS) entry which is preliminary data.</text>
</comment>
<reference evidence="2 3" key="1">
    <citation type="submission" date="2018-06" db="EMBL/GenBank/DDBJ databases">
        <authorList>
            <consortium name="Pathogen Informatics"/>
            <person name="Doyle S."/>
        </authorList>
    </citation>
    <scope>NUCLEOTIDE SEQUENCE [LARGE SCALE GENOMIC DNA]</scope>
    <source>
        <strain evidence="2 3">NCTC10254</strain>
    </source>
</reference>
<dbReference type="EMBL" id="UARK01000031">
    <property type="protein sequence ID" value="SPW31415.1"/>
    <property type="molecule type" value="Genomic_DNA"/>
</dbReference>
<accession>A0A448TFR3</accession>
<evidence type="ECO:0000313" key="2">
    <source>
        <dbReference type="EMBL" id="SPW31415.1"/>
    </source>
</evidence>
<name>A0A448TFR3_9CORY</name>